<evidence type="ECO:0000313" key="2">
    <source>
        <dbReference type="Proteomes" id="UP000297595"/>
    </source>
</evidence>
<sequence length="68" mass="7516">MQMTRDTINTEEYCIELPGLLDSRSKTEWLPDNQPLIEESPWPGVLTLSLCSSAFHPQNGLNADAAGI</sequence>
<accession>A0A8H2DZL2</accession>
<organism evidence="1 2">
    <name type="scientific">Orbilia oligospora</name>
    <name type="common">Nematode-trapping fungus</name>
    <name type="synonym">Arthrobotrys oligospora</name>
    <dbReference type="NCBI Taxonomy" id="2813651"/>
    <lineage>
        <taxon>Eukaryota</taxon>
        <taxon>Fungi</taxon>
        <taxon>Dikarya</taxon>
        <taxon>Ascomycota</taxon>
        <taxon>Pezizomycotina</taxon>
        <taxon>Orbiliomycetes</taxon>
        <taxon>Orbiliales</taxon>
        <taxon>Orbiliaceae</taxon>
        <taxon>Orbilia</taxon>
    </lineage>
</organism>
<reference evidence="1 2" key="1">
    <citation type="submission" date="2019-03" db="EMBL/GenBank/DDBJ databases">
        <title>Nematode-trapping fungi genome.</title>
        <authorList>
            <person name="Vidal-Diez De Ulzurrun G."/>
        </authorList>
    </citation>
    <scope>NUCLEOTIDE SEQUENCE [LARGE SCALE GENOMIC DNA]</scope>
    <source>
        <strain evidence="1 2">TWF154</strain>
    </source>
</reference>
<comment type="caution">
    <text evidence="1">The sequence shown here is derived from an EMBL/GenBank/DDBJ whole genome shotgun (WGS) entry which is preliminary data.</text>
</comment>
<dbReference type="AlphaFoldDB" id="A0A8H2DZL2"/>
<proteinExistence type="predicted"/>
<protein>
    <submittedName>
        <fullName evidence="1">Uncharacterized protein</fullName>
    </submittedName>
</protein>
<dbReference type="Proteomes" id="UP000297595">
    <property type="component" value="Unassembled WGS sequence"/>
</dbReference>
<evidence type="ECO:0000313" key="1">
    <source>
        <dbReference type="EMBL" id="TGJ69875.1"/>
    </source>
</evidence>
<dbReference type="EMBL" id="SOZJ01000003">
    <property type="protein sequence ID" value="TGJ69875.1"/>
    <property type="molecule type" value="Genomic_DNA"/>
</dbReference>
<name>A0A8H2DZL2_ORBOL</name>
<gene>
    <name evidence="1" type="ORF">EYR41_005883</name>
</gene>